<dbReference type="PROSITE" id="PS51257">
    <property type="entry name" value="PROKAR_LIPOPROTEIN"/>
    <property type="match status" value="1"/>
</dbReference>
<keyword evidence="5" id="KW-1185">Reference proteome</keyword>
<feature type="domain" description="Transferrin-binding protein B C-lobe/N-lobe beta-barrel" evidence="3">
    <location>
        <begin position="157"/>
        <end position="267"/>
    </location>
</feature>
<feature type="signal peptide" evidence="2">
    <location>
        <begin position="1"/>
        <end position="28"/>
    </location>
</feature>
<dbReference type="InterPro" id="IPR054843">
    <property type="entry name" value="Slam_hemophilin_C"/>
</dbReference>
<gene>
    <name evidence="4" type="ORF">IHV77_04310</name>
</gene>
<dbReference type="EMBL" id="CP063056">
    <property type="protein sequence ID" value="QPB43320.1"/>
    <property type="molecule type" value="Genomic_DNA"/>
</dbReference>
<feature type="region of interest" description="Disordered" evidence="1">
    <location>
        <begin position="27"/>
        <end position="63"/>
    </location>
</feature>
<dbReference type="RefSeq" id="WP_194812891.1">
    <property type="nucleotide sequence ID" value="NZ_CP063056.1"/>
</dbReference>
<evidence type="ECO:0000313" key="5">
    <source>
        <dbReference type="Proteomes" id="UP000663069"/>
    </source>
</evidence>
<evidence type="ECO:0000313" key="4">
    <source>
        <dbReference type="EMBL" id="QPB43320.1"/>
    </source>
</evidence>
<sequence length="268" mass="28054">MELTKASLTKFGFTVLAALMISACGSSGGGGNSDNRPQQNSASNNTQPNQSANNQSQQQADNKTGAAIALSGTDANVSTRIATLDTYNTTTINVDGSLIDIGYSGVSSGMWTKMTSKGRYLEVCCGKYSDTRFGVSDSLDENGKGYMFYNGNPTNDMPIAGTATYSGQSIITANIPLLDDEDFYTGSSKFNVDFGNKTLKGSLEIEKIQPVNIDAKISGNSFAGTANSSSIPSAGKVEGKFYGNNAKEMAGLATDSKSWSAAFGAQKQ</sequence>
<feature type="chain" id="PRO_5047191541" evidence="2">
    <location>
        <begin position="29"/>
        <end position="268"/>
    </location>
</feature>
<protein>
    <submittedName>
        <fullName evidence="4">Transferrin-binding protein-like solute binding protein</fullName>
    </submittedName>
</protein>
<dbReference type="Proteomes" id="UP000663069">
    <property type="component" value="Chromosome"/>
</dbReference>
<dbReference type="Gene3D" id="2.40.160.90">
    <property type="match status" value="1"/>
</dbReference>
<keyword evidence="2" id="KW-0732">Signal</keyword>
<evidence type="ECO:0000259" key="3">
    <source>
        <dbReference type="Pfam" id="PF01298"/>
    </source>
</evidence>
<dbReference type="InterPro" id="IPR011250">
    <property type="entry name" value="OMP/PagP_B-barrel"/>
</dbReference>
<accession>A0ABX6V191</accession>
<organism evidence="4 5">
    <name type="scientific">Rodentibacter haemolyticus</name>
    <dbReference type="NCBI Taxonomy" id="2778911"/>
    <lineage>
        <taxon>Bacteria</taxon>
        <taxon>Pseudomonadati</taxon>
        <taxon>Pseudomonadota</taxon>
        <taxon>Gammaproteobacteria</taxon>
        <taxon>Pasteurellales</taxon>
        <taxon>Pasteurellaceae</taxon>
        <taxon>Rodentibacter</taxon>
    </lineage>
</organism>
<dbReference type="NCBIfam" id="NF041636">
    <property type="entry name" value="slam_lipo"/>
    <property type="match status" value="1"/>
</dbReference>
<dbReference type="SUPFAM" id="SSF56925">
    <property type="entry name" value="OMPA-like"/>
    <property type="match status" value="1"/>
</dbReference>
<evidence type="ECO:0000256" key="1">
    <source>
        <dbReference type="SAM" id="MobiDB-lite"/>
    </source>
</evidence>
<evidence type="ECO:0000256" key="2">
    <source>
        <dbReference type="SAM" id="SignalP"/>
    </source>
</evidence>
<feature type="compositionally biased region" description="Low complexity" evidence="1">
    <location>
        <begin position="38"/>
        <end position="62"/>
    </location>
</feature>
<reference evidence="4 5" key="1">
    <citation type="submission" date="2020-10" db="EMBL/GenBank/DDBJ databases">
        <title>Genome Sequencing of Rodentibacter spp. strain DSM111151.</title>
        <authorList>
            <person name="Benga L."/>
            <person name="Lautwein T."/>
        </authorList>
    </citation>
    <scope>NUCLEOTIDE SEQUENCE [LARGE SCALE GENOMIC DNA]</scope>
    <source>
        <strain evidence="4 5">DSM 111151</strain>
    </source>
</reference>
<name>A0ABX6V191_9PAST</name>
<proteinExistence type="predicted"/>
<dbReference type="Pfam" id="PF01298">
    <property type="entry name" value="TbpB_B_D"/>
    <property type="match status" value="1"/>
</dbReference>
<dbReference type="InterPro" id="IPR001677">
    <property type="entry name" value="TbpB_B_D"/>
</dbReference>